<dbReference type="Proteomes" id="UP001596023">
    <property type="component" value="Unassembled WGS sequence"/>
</dbReference>
<sequence length="113" mass="13137">MFKLNKELKKGDTLYIDALADGIHEFLVESVSINKNCISVKIERRNDYYGSPFLFGHKNGKTLSSDSEIFYVNIGHAKDAVYERVTSRIWMDYIRSKKEINRINEIIEQESSI</sequence>
<gene>
    <name evidence="1" type="ORF">ACFO6W_21030</name>
</gene>
<organism evidence="1 2">
    <name type="scientific">Dysgonomonas termitidis</name>
    <dbReference type="NCBI Taxonomy" id="1516126"/>
    <lineage>
        <taxon>Bacteria</taxon>
        <taxon>Pseudomonadati</taxon>
        <taxon>Bacteroidota</taxon>
        <taxon>Bacteroidia</taxon>
        <taxon>Bacteroidales</taxon>
        <taxon>Dysgonomonadaceae</taxon>
        <taxon>Dysgonomonas</taxon>
    </lineage>
</organism>
<keyword evidence="2" id="KW-1185">Reference proteome</keyword>
<evidence type="ECO:0000313" key="2">
    <source>
        <dbReference type="Proteomes" id="UP001596023"/>
    </source>
</evidence>
<accession>A0ABV9L1R6</accession>
<dbReference type="EMBL" id="JBHSGN010000122">
    <property type="protein sequence ID" value="MFC4676174.1"/>
    <property type="molecule type" value="Genomic_DNA"/>
</dbReference>
<reference evidence="2" key="1">
    <citation type="journal article" date="2019" name="Int. J. Syst. Evol. Microbiol.">
        <title>The Global Catalogue of Microorganisms (GCM) 10K type strain sequencing project: providing services to taxonomists for standard genome sequencing and annotation.</title>
        <authorList>
            <consortium name="The Broad Institute Genomics Platform"/>
            <consortium name="The Broad Institute Genome Sequencing Center for Infectious Disease"/>
            <person name="Wu L."/>
            <person name="Ma J."/>
        </authorList>
    </citation>
    <scope>NUCLEOTIDE SEQUENCE [LARGE SCALE GENOMIC DNA]</scope>
    <source>
        <strain evidence="2">CCUG 66188</strain>
    </source>
</reference>
<protein>
    <submittedName>
        <fullName evidence="1">Uncharacterized protein</fullName>
    </submittedName>
</protein>
<name>A0ABV9L1R6_9BACT</name>
<dbReference type="RefSeq" id="WP_380000133.1">
    <property type="nucleotide sequence ID" value="NZ_JBHSGN010000122.1"/>
</dbReference>
<evidence type="ECO:0000313" key="1">
    <source>
        <dbReference type="EMBL" id="MFC4676174.1"/>
    </source>
</evidence>
<proteinExistence type="predicted"/>
<comment type="caution">
    <text evidence="1">The sequence shown here is derived from an EMBL/GenBank/DDBJ whole genome shotgun (WGS) entry which is preliminary data.</text>
</comment>